<feature type="region of interest" description="Disordered" evidence="1">
    <location>
        <begin position="1"/>
        <end position="28"/>
    </location>
</feature>
<dbReference type="GO" id="GO:0003676">
    <property type="term" value="F:nucleic acid binding"/>
    <property type="evidence" value="ECO:0007669"/>
    <property type="project" value="InterPro"/>
</dbReference>
<dbReference type="NCBIfam" id="NF033545">
    <property type="entry name" value="transpos_IS630"/>
    <property type="match status" value="1"/>
</dbReference>
<reference evidence="3" key="1">
    <citation type="journal article" date="2022" name="Res Sq">
        <title>Evolution of multicellular longitudinally dividing oral cavity symbionts (Neisseriaceae).</title>
        <authorList>
            <person name="Nyongesa S."/>
            <person name="Weber P."/>
            <person name="Bernet E."/>
            <person name="Pullido F."/>
            <person name="Nieckarz M."/>
            <person name="Delaby M."/>
            <person name="Nieves C."/>
            <person name="Viehboeck T."/>
            <person name="Krause N."/>
            <person name="Rivera-Millot A."/>
            <person name="Nakamura A."/>
            <person name="Vischer N."/>
            <person name="VanNieuwenhze M."/>
            <person name="Brun Y."/>
            <person name="Cava F."/>
            <person name="Bulgheresi S."/>
            <person name="Veyrier F."/>
        </authorList>
    </citation>
    <scope>NUCLEOTIDE SEQUENCE</scope>
    <source>
        <strain evidence="3">17694</strain>
    </source>
</reference>
<evidence type="ECO:0000313" key="4">
    <source>
        <dbReference type="Proteomes" id="UP000831534"/>
    </source>
</evidence>
<dbReference type="InterPro" id="IPR036397">
    <property type="entry name" value="RNaseH_sf"/>
</dbReference>
<dbReference type="Pfam" id="PF13358">
    <property type="entry name" value="DDE_3"/>
    <property type="match status" value="1"/>
</dbReference>
<evidence type="ECO:0000259" key="2">
    <source>
        <dbReference type="Pfam" id="PF13358"/>
    </source>
</evidence>
<dbReference type="InterPro" id="IPR038717">
    <property type="entry name" value="Tc1-like_DDE_dom"/>
</dbReference>
<dbReference type="PANTHER" id="PTHR46564:SF1">
    <property type="entry name" value="TRANSPOSASE"/>
    <property type="match status" value="1"/>
</dbReference>
<proteinExistence type="predicted"/>
<evidence type="ECO:0000313" key="3">
    <source>
        <dbReference type="EMBL" id="UOP05671.2"/>
    </source>
</evidence>
<dbReference type="Proteomes" id="UP000831534">
    <property type="component" value="Chromosome"/>
</dbReference>
<evidence type="ECO:0000256" key="1">
    <source>
        <dbReference type="SAM" id="MobiDB-lite"/>
    </source>
</evidence>
<name>A0A8T9MX09_9NEIS</name>
<feature type="domain" description="Tc1-like transposase DDE" evidence="2">
    <location>
        <begin position="49"/>
        <end position="190"/>
    </location>
</feature>
<sequence length="197" mass="22817">MYGTVHTAGINPLRHQPKKNRLKHPKADPAKRKRFLRLQARYRRKGKELVYLDESGFRRDWVRAYGYSVKGRPCIIGHDWHGKNQVNAIGAWHQDKRLFAVGLFEQGINGTVFQTWLEQVLLPQLPHHSVVIMDNASFHKRVAVAGLLESKGHTVLWLPPYSPDLNPIEKVWAWVKALRNKQRLNDIGELFSLCMND</sequence>
<dbReference type="RefSeq" id="WP_156900876.1">
    <property type="nucleotide sequence ID" value="NZ_CP091521.1"/>
</dbReference>
<dbReference type="EMBL" id="CP091521">
    <property type="protein sequence ID" value="UOP05671.2"/>
    <property type="molecule type" value="Genomic_DNA"/>
</dbReference>
<accession>A0A8T9MX09</accession>
<feature type="compositionally biased region" description="Basic residues" evidence="1">
    <location>
        <begin position="15"/>
        <end position="24"/>
    </location>
</feature>
<dbReference type="PANTHER" id="PTHR46564">
    <property type="entry name" value="TRANSPOSASE"/>
    <property type="match status" value="1"/>
</dbReference>
<dbReference type="Gene3D" id="3.30.420.10">
    <property type="entry name" value="Ribonuclease H-like superfamily/Ribonuclease H"/>
    <property type="match status" value="1"/>
</dbReference>
<dbReference type="KEGG" id="ckh:LVJ77_07040"/>
<organism evidence="3 4">
    <name type="scientific">Conchiformibius kuhniae</name>
    <dbReference type="NCBI Taxonomy" id="211502"/>
    <lineage>
        <taxon>Bacteria</taxon>
        <taxon>Pseudomonadati</taxon>
        <taxon>Pseudomonadota</taxon>
        <taxon>Betaproteobacteria</taxon>
        <taxon>Neisseriales</taxon>
        <taxon>Neisseriaceae</taxon>
        <taxon>Conchiformibius</taxon>
    </lineage>
</organism>
<keyword evidence="4" id="KW-1185">Reference proteome</keyword>
<dbReference type="AlphaFoldDB" id="A0A8T9MX09"/>
<protein>
    <submittedName>
        <fullName evidence="3">IS630 family transposase</fullName>
    </submittedName>
</protein>
<gene>
    <name evidence="3" type="ORF">LVJ77_07040</name>
</gene>
<dbReference type="InterPro" id="IPR047655">
    <property type="entry name" value="Transpos_IS630-like"/>
</dbReference>
<reference evidence="3" key="2">
    <citation type="submission" date="2024-09" db="EMBL/GenBank/DDBJ databases">
        <authorList>
            <person name="Veyrier F.J."/>
        </authorList>
    </citation>
    <scope>NUCLEOTIDE SEQUENCE</scope>
    <source>
        <strain evidence="3">17694</strain>
    </source>
</reference>